<evidence type="ECO:0000256" key="1">
    <source>
        <dbReference type="SAM" id="Phobius"/>
    </source>
</evidence>
<dbReference type="HOGENOM" id="CLU_046911_0_0_1"/>
<dbReference type="InParanoid" id="B0W464"/>
<reference evidence="2" key="1">
    <citation type="submission" date="2007-03" db="EMBL/GenBank/DDBJ databases">
        <title>Annotation of Culex pipiens quinquefasciatus.</title>
        <authorList>
            <consortium name="The Broad Institute Genome Sequencing Platform"/>
            <person name="Atkinson P.W."/>
            <person name="Hemingway J."/>
            <person name="Christensen B.M."/>
            <person name="Higgs S."/>
            <person name="Kodira C."/>
            <person name="Hannick L."/>
            <person name="Megy K."/>
            <person name="O'Leary S."/>
            <person name="Pearson M."/>
            <person name="Haas B.J."/>
            <person name="Mauceli E."/>
            <person name="Wortman J.R."/>
            <person name="Lee N.H."/>
            <person name="Guigo R."/>
            <person name="Stanke M."/>
            <person name="Alvarado L."/>
            <person name="Amedeo P."/>
            <person name="Antoine C.H."/>
            <person name="Arensburger P."/>
            <person name="Bidwell S.L."/>
            <person name="Crawford M."/>
            <person name="Camaro F."/>
            <person name="Devon K."/>
            <person name="Engels R."/>
            <person name="Hammond M."/>
            <person name="Howarth C."/>
            <person name="Koehrsen M."/>
            <person name="Lawson D."/>
            <person name="Montgomery P."/>
            <person name="Nene V."/>
            <person name="Nusbaum C."/>
            <person name="Puiu D."/>
            <person name="Romero-Severson J."/>
            <person name="Severson D.W."/>
            <person name="Shumway M."/>
            <person name="Sisk P."/>
            <person name="Stolte C."/>
            <person name="Zeng Q."/>
            <person name="Eisenstadt E."/>
            <person name="Fraser-Liggett C."/>
            <person name="Strausberg R."/>
            <person name="Galagan J."/>
            <person name="Birren B."/>
            <person name="Collins F.H."/>
        </authorList>
    </citation>
    <scope>NUCLEOTIDE SEQUENCE [LARGE SCALE GENOMIC DNA]</scope>
    <source>
        <strain evidence="2">JHB</strain>
    </source>
</reference>
<keyword evidence="4" id="KW-1185">Reference proteome</keyword>
<dbReference type="OMA" id="VISLECY"/>
<organism>
    <name type="scientific">Culex quinquefasciatus</name>
    <name type="common">Southern house mosquito</name>
    <name type="synonym">Culex pungens</name>
    <dbReference type="NCBI Taxonomy" id="7176"/>
    <lineage>
        <taxon>Eukaryota</taxon>
        <taxon>Metazoa</taxon>
        <taxon>Ecdysozoa</taxon>
        <taxon>Arthropoda</taxon>
        <taxon>Hexapoda</taxon>
        <taxon>Insecta</taxon>
        <taxon>Pterygota</taxon>
        <taxon>Neoptera</taxon>
        <taxon>Endopterygota</taxon>
        <taxon>Diptera</taxon>
        <taxon>Nematocera</taxon>
        <taxon>Culicoidea</taxon>
        <taxon>Culicidae</taxon>
        <taxon>Culicinae</taxon>
        <taxon>Culicini</taxon>
        <taxon>Culex</taxon>
        <taxon>Culex</taxon>
    </lineage>
</organism>
<feature type="transmembrane region" description="Helical" evidence="1">
    <location>
        <begin position="145"/>
        <end position="165"/>
    </location>
</feature>
<feature type="transmembrane region" description="Helical" evidence="1">
    <location>
        <begin position="313"/>
        <end position="333"/>
    </location>
</feature>
<proteinExistence type="predicted"/>
<name>B0W464_CULQU</name>
<dbReference type="EnsemblMetazoa" id="CPIJ001824-RA">
    <property type="protein sequence ID" value="CPIJ001824-PA"/>
    <property type="gene ID" value="CPIJ001824"/>
</dbReference>
<accession>B0W464</accession>
<dbReference type="VEuPathDB" id="VectorBase:CPIJ001824"/>
<gene>
    <name evidence="3" type="primary">6032987</name>
    <name evidence="2" type="ORF">CpipJ_CPIJ001824</name>
</gene>
<evidence type="ECO:0000313" key="2">
    <source>
        <dbReference type="EMBL" id="EDS32908.1"/>
    </source>
</evidence>
<dbReference type="eggNOG" id="ENOG502TAZC">
    <property type="taxonomic scope" value="Eukaryota"/>
</dbReference>
<dbReference type="Proteomes" id="UP000002320">
    <property type="component" value="Unassembled WGS sequence"/>
</dbReference>
<keyword evidence="1" id="KW-0472">Membrane</keyword>
<dbReference type="VEuPathDB" id="VectorBase:CQUJHB004243"/>
<dbReference type="AlphaFoldDB" id="B0W464"/>
<feature type="transmembrane region" description="Helical" evidence="1">
    <location>
        <begin position="185"/>
        <end position="203"/>
    </location>
</feature>
<protein>
    <submittedName>
        <fullName evidence="3">Odorant receptor</fullName>
    </submittedName>
</protein>
<feature type="transmembrane region" description="Helical" evidence="1">
    <location>
        <begin position="287"/>
        <end position="307"/>
    </location>
</feature>
<feature type="transmembrane region" description="Helical" evidence="1">
    <location>
        <begin position="56"/>
        <end position="76"/>
    </location>
</feature>
<dbReference type="OrthoDB" id="7726730at2759"/>
<evidence type="ECO:0000313" key="4">
    <source>
        <dbReference type="Proteomes" id="UP000002320"/>
    </source>
</evidence>
<sequence length="450" mass="52090">MNLFRKALAKVRLVAYRARRLWEEVPDTFQLLDRFYILAGIAFDASNDCQRFGWKLYLLVGYFQMLISVVSFVSTFVAMDDAVETIWCALMVVAQVICLLKTRLLLCRQKDIADLRKFLDTANYCSGDQVFDEAARSGFRRKTRALIVTVGLLLVCQQVICWIPQPQQFRTFYVPPWVGFYFGEGLAFFIQVIYISNFALFWVSKIFGCTIVSSVLMIGMNSEQVILVHHYERIAERMEDLRDNYFDNEQTKQQYWNLLMKLIKTITEQQGVILSKISKLQSMVEPLFFYVYYFDLVAIGSTFFIVFSEQFSFMHIVIATTVVVISLECYVLCSLIESLKDTFDTISGHVCDLCSQLPYSADYRREYFEMRTTLVTIALCSQNIVQFGCLGISNLSMPVFTELVNTSYTENVERDGVQLIFDVATWAGTYVTVTHRKVIIEFTLRRRGTF</sequence>
<feature type="transmembrane region" description="Helical" evidence="1">
    <location>
        <begin position="82"/>
        <end position="100"/>
    </location>
</feature>
<dbReference type="EMBL" id="DS231835">
    <property type="protein sequence ID" value="EDS32908.1"/>
    <property type="molecule type" value="Genomic_DNA"/>
</dbReference>
<keyword evidence="1" id="KW-1133">Transmembrane helix</keyword>
<keyword evidence="1" id="KW-0812">Transmembrane</keyword>
<dbReference type="KEGG" id="cqu:CpipJ_CPIJ001824"/>
<evidence type="ECO:0000313" key="3">
    <source>
        <dbReference type="EnsemblMetazoa" id="CPIJ001824-PA"/>
    </source>
</evidence>
<reference evidence="3" key="2">
    <citation type="submission" date="2020-05" db="UniProtKB">
        <authorList>
            <consortium name="EnsemblMetazoa"/>
        </authorList>
    </citation>
    <scope>IDENTIFICATION</scope>
    <source>
        <strain evidence="3">JHB</strain>
    </source>
</reference>